<dbReference type="Proteomes" id="UP001476798">
    <property type="component" value="Unassembled WGS sequence"/>
</dbReference>
<keyword evidence="2" id="KW-1134">Transmembrane beta strand</keyword>
<sequence length="55" mass="6247">SDVAFFFKGVIKSVTRKKLLLFIFQIMAIPPTYVDLGKSARDVFTKGYGKLQSYL</sequence>
<keyword evidence="5" id="KW-1185">Reference proteome</keyword>
<name>A0ABV0NQX8_9TELE</name>
<dbReference type="Gene3D" id="2.40.160.10">
    <property type="entry name" value="Porin"/>
    <property type="match status" value="1"/>
</dbReference>
<gene>
    <name evidence="4" type="ORF">GOODEAATRI_001459</name>
</gene>
<evidence type="ECO:0000256" key="3">
    <source>
        <dbReference type="ARBA" id="ARBA00022787"/>
    </source>
</evidence>
<accession>A0ABV0NQX8</accession>
<comment type="subcellular location">
    <subcellularLocation>
        <location evidence="1">Mitochondrion outer membrane</location>
    </subcellularLocation>
</comment>
<feature type="non-terminal residue" evidence="4">
    <location>
        <position position="55"/>
    </location>
</feature>
<comment type="caution">
    <text evidence="4">The sequence shown here is derived from an EMBL/GenBank/DDBJ whole genome shotgun (WGS) entry which is preliminary data.</text>
</comment>
<dbReference type="InterPro" id="IPR023614">
    <property type="entry name" value="Porin_dom_sf"/>
</dbReference>
<evidence type="ECO:0000313" key="4">
    <source>
        <dbReference type="EMBL" id="MEQ2173827.1"/>
    </source>
</evidence>
<protein>
    <submittedName>
        <fullName evidence="4">Uncharacterized protein</fullName>
    </submittedName>
</protein>
<keyword evidence="3" id="KW-1000">Mitochondrion outer membrane</keyword>
<reference evidence="4 5" key="1">
    <citation type="submission" date="2021-06" db="EMBL/GenBank/DDBJ databases">
        <authorList>
            <person name="Palmer J.M."/>
        </authorList>
    </citation>
    <scope>NUCLEOTIDE SEQUENCE [LARGE SCALE GENOMIC DNA]</scope>
    <source>
        <strain evidence="4 5">GA_2019</strain>
        <tissue evidence="4">Muscle</tissue>
    </source>
</reference>
<evidence type="ECO:0000256" key="1">
    <source>
        <dbReference type="ARBA" id="ARBA00004294"/>
    </source>
</evidence>
<keyword evidence="2" id="KW-0472">Membrane</keyword>
<evidence type="ECO:0000313" key="5">
    <source>
        <dbReference type="Proteomes" id="UP001476798"/>
    </source>
</evidence>
<organism evidence="4 5">
    <name type="scientific">Goodea atripinnis</name>
    <dbReference type="NCBI Taxonomy" id="208336"/>
    <lineage>
        <taxon>Eukaryota</taxon>
        <taxon>Metazoa</taxon>
        <taxon>Chordata</taxon>
        <taxon>Craniata</taxon>
        <taxon>Vertebrata</taxon>
        <taxon>Euteleostomi</taxon>
        <taxon>Actinopterygii</taxon>
        <taxon>Neopterygii</taxon>
        <taxon>Teleostei</taxon>
        <taxon>Neoteleostei</taxon>
        <taxon>Acanthomorphata</taxon>
        <taxon>Ovalentaria</taxon>
        <taxon>Atherinomorphae</taxon>
        <taxon>Cyprinodontiformes</taxon>
        <taxon>Goodeidae</taxon>
        <taxon>Goodea</taxon>
    </lineage>
</organism>
<dbReference type="EMBL" id="JAHRIO010050020">
    <property type="protein sequence ID" value="MEQ2173827.1"/>
    <property type="molecule type" value="Genomic_DNA"/>
</dbReference>
<evidence type="ECO:0000256" key="2">
    <source>
        <dbReference type="ARBA" id="ARBA00022452"/>
    </source>
</evidence>
<feature type="non-terminal residue" evidence="4">
    <location>
        <position position="1"/>
    </location>
</feature>
<proteinExistence type="predicted"/>
<keyword evidence="3" id="KW-0496">Mitochondrion</keyword>
<keyword evidence="2" id="KW-0812">Transmembrane</keyword>